<dbReference type="EC" id="4.99.1.3" evidence="7"/>
<evidence type="ECO:0000313" key="8">
    <source>
        <dbReference type="Proteomes" id="UP000006866"/>
    </source>
</evidence>
<dbReference type="Pfam" id="PF00590">
    <property type="entry name" value="TP_methylase"/>
    <property type="match status" value="1"/>
</dbReference>
<dbReference type="InterPro" id="IPR000878">
    <property type="entry name" value="4pyrrol_Mease"/>
</dbReference>
<sequence>MKVYLIGAGAGDPELLTIKGKKAIENSEIIIYAGSLVNPEVLKYNQDAKVYNSANLSLDQVIEIIKEAKAADQNVARVHTGDPSIYGAIKEQIDILVENEIDYQIIPGVSSFLAAAAALEAEYTLPDVSQTVILTRQAGRTPVPEKEKLASLAQHQASMAIFLSVQMIEEVVDNLSKEYPLTTPAAIVAKASWPEQKVIKSTLGEIAAEVKAAGIKKTALILVGDFLDSDYQKSKLYDKNFAHEYRAGEKEKKAVLVVSFGTSYHETRKKTIAACEKEISDNFPDYDLKRAFTSGMIIEKLKRRDNLHINNPETALEKLYQAGYQQVIVQPLHIINGSEFHDLVRVVKKYENKFRILEYGRALLTKTKDYFKLAETIDAEVKVTDPEKEAVVLMGHGSEHAANSVYATFDYVLKDKGMDNYYVGTVEGYPELEQVIKHLKNKAYQKVKLAPLMLVAGDHAQNDMAGQEEDSWKNQLEAAGYEVEIQLQGLGEYQGVREAYVKKVAKLID</sequence>
<comment type="similarity">
    <text evidence="1">Belongs to the precorrin methyltransferase family.</text>
</comment>
<name>E3DP23_HALPG</name>
<dbReference type="InterPro" id="IPR014776">
    <property type="entry name" value="4pyrrole_Mease_sub2"/>
</dbReference>
<evidence type="ECO:0000259" key="6">
    <source>
        <dbReference type="Pfam" id="PF00590"/>
    </source>
</evidence>
<dbReference type="GO" id="GO:0019251">
    <property type="term" value="P:anaerobic cobalamin biosynthetic process"/>
    <property type="evidence" value="ECO:0007669"/>
    <property type="project" value="InterPro"/>
</dbReference>
<dbReference type="GO" id="GO:0016852">
    <property type="term" value="F:sirohydrochlorin cobaltochelatase activity"/>
    <property type="evidence" value="ECO:0007669"/>
    <property type="project" value="UniProtKB-EC"/>
</dbReference>
<dbReference type="PANTHER" id="PTHR45790:SF4">
    <property type="entry name" value="COBALT-PRECORRIN-4 C(11)-METHYLTRANSFERASE"/>
    <property type="match status" value="1"/>
</dbReference>
<dbReference type="NCBIfam" id="TIGR01465">
    <property type="entry name" value="cobM_cbiF"/>
    <property type="match status" value="1"/>
</dbReference>
<evidence type="ECO:0000256" key="4">
    <source>
        <dbReference type="ARBA" id="ARBA00022679"/>
    </source>
</evidence>
<dbReference type="STRING" id="572479.Hprae_1529"/>
<feature type="domain" description="Tetrapyrrole methylase" evidence="6">
    <location>
        <begin position="2"/>
        <end position="207"/>
    </location>
</feature>
<dbReference type="SUPFAM" id="SSF53800">
    <property type="entry name" value="Chelatase"/>
    <property type="match status" value="1"/>
</dbReference>
<evidence type="ECO:0000256" key="3">
    <source>
        <dbReference type="ARBA" id="ARBA00022603"/>
    </source>
</evidence>
<evidence type="ECO:0000256" key="2">
    <source>
        <dbReference type="ARBA" id="ARBA00022573"/>
    </source>
</evidence>
<evidence type="ECO:0000313" key="7">
    <source>
        <dbReference type="EMBL" id="ADO77656.1"/>
    </source>
</evidence>
<dbReference type="CDD" id="cd11641">
    <property type="entry name" value="Precorrin-4_C11-MT"/>
    <property type="match status" value="1"/>
</dbReference>
<dbReference type="GO" id="GO:0046026">
    <property type="term" value="F:precorrin-4 C11-methyltransferase activity"/>
    <property type="evidence" value="ECO:0007669"/>
    <property type="project" value="UniProtKB-EC"/>
</dbReference>
<dbReference type="HOGENOM" id="CLU_041120_0_0_9"/>
<reference evidence="7 8" key="2">
    <citation type="journal article" date="2011" name="Stand. Genomic Sci.">
        <title>Complete genome sequence of the extremely halophilic Halanaerobium praevalens type strain (GSL).</title>
        <authorList>
            <person name="Ivanova N."/>
            <person name="Sikorski J."/>
            <person name="Chertkov O."/>
            <person name="Nolan M."/>
            <person name="Lucas S."/>
            <person name="Hammon N."/>
            <person name="Deshpande S."/>
            <person name="Cheng J.F."/>
            <person name="Tapia R."/>
            <person name="Han C."/>
            <person name="Goodwin L."/>
            <person name="Pitluck S."/>
            <person name="Huntemann M."/>
            <person name="Liolios K."/>
            <person name="Pagani I."/>
            <person name="Mavromatis K."/>
            <person name="Ovchinikova G."/>
            <person name="Pati A."/>
            <person name="Chen A."/>
            <person name="Palaniappan K."/>
            <person name="Land M."/>
            <person name="Hauser L."/>
            <person name="Brambilla E.M."/>
            <person name="Kannan K.P."/>
            <person name="Rohde M."/>
            <person name="Tindall B.J."/>
            <person name="Goker M."/>
            <person name="Detter J.C."/>
            <person name="Woyke T."/>
            <person name="Bristow J."/>
            <person name="Eisen J.A."/>
            <person name="Markowitz V."/>
            <person name="Hugenholtz P."/>
            <person name="Kyrpides N.C."/>
            <person name="Klenk H.P."/>
            <person name="Lapidus A."/>
        </authorList>
    </citation>
    <scope>NUCLEOTIDE SEQUENCE [LARGE SCALE GENOMIC DNA]</scope>
    <source>
        <strain evidence="8">ATCC 33744 / DSM 2228 / GSL</strain>
    </source>
</reference>
<dbReference type="InterPro" id="IPR050161">
    <property type="entry name" value="Siro_Cobalamin_biosynth"/>
</dbReference>
<keyword evidence="4 7" id="KW-0808">Transferase</keyword>
<keyword evidence="2" id="KW-0169">Cobalamin biosynthesis</keyword>
<keyword evidence="8" id="KW-1185">Reference proteome</keyword>
<dbReference type="EC" id="2.1.1.133" evidence="7"/>
<dbReference type="SUPFAM" id="SSF53790">
    <property type="entry name" value="Tetrapyrrole methylase"/>
    <property type="match status" value="1"/>
</dbReference>
<dbReference type="PANTHER" id="PTHR45790">
    <property type="entry name" value="SIROHEME SYNTHASE-RELATED"/>
    <property type="match status" value="1"/>
</dbReference>
<dbReference type="InterPro" id="IPR010388">
    <property type="entry name" value="Anaerobic_Co-chelatase"/>
</dbReference>
<dbReference type="OrthoDB" id="9815856at2"/>
<dbReference type="Gene3D" id="3.30.950.10">
    <property type="entry name" value="Methyltransferase, Cobalt-precorrin-4 Transmethylase, Domain 2"/>
    <property type="match status" value="1"/>
</dbReference>
<evidence type="ECO:0000256" key="1">
    <source>
        <dbReference type="ARBA" id="ARBA00005879"/>
    </source>
</evidence>
<dbReference type="eggNOG" id="COG2875">
    <property type="taxonomic scope" value="Bacteria"/>
</dbReference>
<keyword evidence="7" id="KW-0456">Lyase</keyword>
<accession>E3DP23</accession>
<dbReference type="CDD" id="cd03413">
    <property type="entry name" value="CbiK_C"/>
    <property type="match status" value="1"/>
</dbReference>
<dbReference type="Proteomes" id="UP000006866">
    <property type="component" value="Chromosome"/>
</dbReference>
<proteinExistence type="inferred from homology"/>
<dbReference type="Gene3D" id="3.40.50.1400">
    <property type="match status" value="2"/>
</dbReference>
<gene>
    <name evidence="7" type="ordered locus">Hprae_1529</name>
</gene>
<dbReference type="InterPro" id="IPR014777">
    <property type="entry name" value="4pyrrole_Mease_sub1"/>
</dbReference>
<dbReference type="AlphaFoldDB" id="E3DP23"/>
<dbReference type="KEGG" id="hpk:Hprae_1529"/>
<reference evidence="8" key="1">
    <citation type="submission" date="2010-10" db="EMBL/GenBank/DDBJ databases">
        <title>The complete genome of Halanaerobium praevalens DSM 2228.</title>
        <authorList>
            <consortium name="US DOE Joint Genome Institute (JGI-PGF)"/>
            <person name="Lucas S."/>
            <person name="Copeland A."/>
            <person name="Lapidus A."/>
            <person name="Glavina del Rio T."/>
            <person name="Dalin E."/>
            <person name="Tice H."/>
            <person name="Bruce D."/>
            <person name="Goodwin L."/>
            <person name="Pitluck S."/>
            <person name="Kyrpides N."/>
            <person name="Mavromatis K."/>
            <person name="Ivanova N."/>
            <person name="Ovchinnikova G."/>
            <person name="Chertkov O."/>
            <person name="Detter J.C."/>
            <person name="Han C."/>
            <person name="Larimer F."/>
            <person name="Land M."/>
            <person name="Hauser L."/>
            <person name="Markowitz V."/>
            <person name="Cheng J.-F."/>
            <person name="Hugenholtz P."/>
            <person name="Woyke T."/>
            <person name="Wu D."/>
            <person name="Tindall B."/>
            <person name="Pomrenke H.G."/>
            <person name="Brambilla E."/>
            <person name="Klenk H.-P."/>
            <person name="Eisen J.A."/>
        </authorList>
    </citation>
    <scope>NUCLEOTIDE SEQUENCE [LARGE SCALE GENOMIC DNA]</scope>
    <source>
        <strain evidence="8">ATCC 33744 / DSM 2228 / GSL</strain>
    </source>
</reference>
<dbReference type="EMBL" id="CP002175">
    <property type="protein sequence ID" value="ADO77656.1"/>
    <property type="molecule type" value="Genomic_DNA"/>
</dbReference>
<dbReference type="InterPro" id="IPR006362">
    <property type="entry name" value="Cbl_synth_CobM/CibF"/>
</dbReference>
<dbReference type="eggNOG" id="COG4822">
    <property type="taxonomic scope" value="Bacteria"/>
</dbReference>
<dbReference type="GO" id="GO:0032259">
    <property type="term" value="P:methylation"/>
    <property type="evidence" value="ECO:0007669"/>
    <property type="project" value="UniProtKB-KW"/>
</dbReference>
<keyword evidence="5" id="KW-0949">S-adenosyl-L-methionine</keyword>
<dbReference type="Gene3D" id="3.40.1010.10">
    <property type="entry name" value="Cobalt-precorrin-4 Transmethylase, Domain 1"/>
    <property type="match status" value="1"/>
</dbReference>
<organism evidence="7 8">
    <name type="scientific">Halanaerobium praevalens (strain ATCC 33744 / DSM 2228 / GSL)</name>
    <dbReference type="NCBI Taxonomy" id="572479"/>
    <lineage>
        <taxon>Bacteria</taxon>
        <taxon>Bacillati</taxon>
        <taxon>Bacillota</taxon>
        <taxon>Clostridia</taxon>
        <taxon>Halanaerobiales</taxon>
        <taxon>Halanaerobiaceae</taxon>
        <taxon>Halanaerobium</taxon>
    </lineage>
</organism>
<dbReference type="CDD" id="cd03412">
    <property type="entry name" value="CbiK_N"/>
    <property type="match status" value="1"/>
</dbReference>
<protein>
    <submittedName>
        <fullName evidence="7">Precorrin-4 C11-methyltransferase</fullName>
        <ecNumber evidence="7">2.1.1.133</ecNumber>
        <ecNumber evidence="7">4.99.1.3</ecNumber>
    </submittedName>
</protein>
<keyword evidence="3 7" id="KW-0489">Methyltransferase</keyword>
<dbReference type="PATRIC" id="fig|572479.3.peg.1549"/>
<dbReference type="Pfam" id="PF06180">
    <property type="entry name" value="CbiK"/>
    <property type="match status" value="1"/>
</dbReference>
<dbReference type="InterPro" id="IPR035996">
    <property type="entry name" value="4pyrrol_Methylase_sf"/>
</dbReference>
<evidence type="ECO:0000256" key="5">
    <source>
        <dbReference type="ARBA" id="ARBA00022691"/>
    </source>
</evidence>